<dbReference type="GO" id="GO:0004632">
    <property type="term" value="F:phosphopantothenate--cysteine ligase activity"/>
    <property type="evidence" value="ECO:0007669"/>
    <property type="project" value="UniProtKB-UniRule"/>
</dbReference>
<feature type="binding site" evidence="3">
    <location>
        <position position="339"/>
    </location>
    <ligand>
        <name>CTP</name>
        <dbReference type="ChEBI" id="CHEBI:37563"/>
    </ligand>
</feature>
<comment type="pathway">
    <text evidence="3 4">Cofactor biosynthesis; coenzyme A biosynthesis; CoA from (R)-pantothenate: step 2/5.</text>
</comment>
<comment type="catalytic activity">
    <reaction evidence="3 4">
        <text>(R)-4'-phosphopantothenate + L-cysteine + CTP = N-[(R)-4-phosphopantothenoyl]-L-cysteine + CMP + diphosphate + H(+)</text>
        <dbReference type="Rhea" id="RHEA:19397"/>
        <dbReference type="ChEBI" id="CHEBI:10986"/>
        <dbReference type="ChEBI" id="CHEBI:15378"/>
        <dbReference type="ChEBI" id="CHEBI:33019"/>
        <dbReference type="ChEBI" id="CHEBI:35235"/>
        <dbReference type="ChEBI" id="CHEBI:37563"/>
        <dbReference type="ChEBI" id="CHEBI:59458"/>
        <dbReference type="ChEBI" id="CHEBI:60377"/>
        <dbReference type="EC" id="6.3.2.5"/>
    </reaction>
</comment>
<dbReference type="Gene3D" id="3.40.50.1950">
    <property type="entry name" value="Flavin prenyltransferase-like"/>
    <property type="match status" value="1"/>
</dbReference>
<dbReference type="Pfam" id="PF02441">
    <property type="entry name" value="Flavoprotein"/>
    <property type="match status" value="1"/>
</dbReference>
<keyword evidence="3 4" id="KW-0288">FMN</keyword>
<feature type="binding site" evidence="3">
    <location>
        <position position="280"/>
    </location>
    <ligand>
        <name>CTP</name>
        <dbReference type="ChEBI" id="CHEBI:37563"/>
    </ligand>
</feature>
<reference evidence="8" key="1">
    <citation type="submission" date="2017-09" db="EMBL/GenBank/DDBJ databases">
        <title>Metaegenomics of thermophilic ammonia-oxidizing enrichment culture.</title>
        <authorList>
            <person name="Kato S."/>
            <person name="Suzuki K."/>
        </authorList>
    </citation>
    <scope>NUCLEOTIDE SEQUENCE [LARGE SCALE GENOMIC DNA]</scope>
</reference>
<feature type="binding site" evidence="3">
    <location>
        <position position="343"/>
    </location>
    <ligand>
        <name>CTP</name>
        <dbReference type="ChEBI" id="CHEBI:37563"/>
    </ligand>
</feature>
<keyword evidence="3" id="KW-0460">Magnesium</keyword>
<comment type="caution">
    <text evidence="3">Lacks conserved residue(s) required for the propagation of feature annotation.</text>
</comment>
<organism evidence="7 8">
    <name type="scientific">Candidatus Fervidibacter japonicus</name>
    <dbReference type="NCBI Taxonomy" id="2035412"/>
    <lineage>
        <taxon>Bacteria</taxon>
        <taxon>Candidatus Fervidibacterota</taxon>
        <taxon>Candidatus Fervidibacter</taxon>
    </lineage>
</organism>
<comment type="caution">
    <text evidence="7">The sequence shown here is derived from an EMBL/GenBank/DDBJ whole genome shotgun (WGS) entry which is preliminary data.</text>
</comment>
<comment type="function">
    <text evidence="3">Catalyzes two sequential steps in the biosynthesis of coenzyme A. In the first step cysteine is conjugated to 4'-phosphopantothenate to form 4-phosphopantothenoylcysteine. In the second step the latter compound is decarboxylated to form 4'-phosphopantotheine.</text>
</comment>
<dbReference type="HAMAP" id="MF_02225">
    <property type="entry name" value="CoaBC"/>
    <property type="match status" value="1"/>
</dbReference>
<feature type="binding site" evidence="3">
    <location>
        <position position="325"/>
    </location>
    <ligand>
        <name>CTP</name>
        <dbReference type="ChEBI" id="CHEBI:37563"/>
    </ligand>
</feature>
<sequence>MELDGKVLLVGVTGSIAIYKACELVSQLRQKGAAVHVLMTPRAARLIAPLTFHALSGNPVVSDLFVAETHAVQHVALAERADGFVIAPATANALAKLALGIADDAVTTTALACSAPLVIAPAMETHMWQHPTTQQHIKTLQSRGAFIVPPEEGWLASGKKGVGRLASVERIIATLQRALRWQRGNDLAGWRVVVTAGATREFFDPVRFISNPSSGKMGVAIAQAAKMRGAQVVLIAGHMEVPPPDGVEVVPARTADEMLEAVLRYADWLEVLVSAAAIADFTPKQVAAEKLRRSATETLLLELVPTPDVLTAVRQRRPDAFLVGFAAEIGDPTASAREKLQRKGLDLIVANDVSQPDAGFGADTNRCVLVTQDGKVEALPLMSKWEVAHYIWDAVVRLRRGMMG</sequence>
<comment type="function">
    <text evidence="4">Catalyzes two steps in the biosynthesis of coenzyme A. In the first step cysteine is conjugated to 4'-phosphopantothenate to form 4-phosphopantothenoylcysteine, in the latter compound is decarboxylated to form 4'-phosphopantotheine.</text>
</comment>
<feature type="region of interest" description="Phosphopantothenate--cysteine ligase" evidence="3">
    <location>
        <begin position="192"/>
        <end position="404"/>
    </location>
</feature>
<dbReference type="InterPro" id="IPR036551">
    <property type="entry name" value="Flavin_trans-like"/>
</dbReference>
<dbReference type="GO" id="GO:0004633">
    <property type="term" value="F:phosphopantothenoylcysteine decarboxylase activity"/>
    <property type="evidence" value="ECO:0007669"/>
    <property type="project" value="UniProtKB-UniRule"/>
</dbReference>
<comment type="pathway">
    <text evidence="3 4">Cofactor biosynthesis; coenzyme A biosynthesis; CoA from (R)-pantothenate: step 3/5.</text>
</comment>
<dbReference type="Gene3D" id="3.40.50.10300">
    <property type="entry name" value="CoaB-like"/>
    <property type="match status" value="1"/>
</dbReference>
<feature type="region of interest" description="Phosphopantothenoylcysteine decarboxylase" evidence="3">
    <location>
        <begin position="1"/>
        <end position="191"/>
    </location>
</feature>
<dbReference type="PANTHER" id="PTHR14359">
    <property type="entry name" value="HOMO-OLIGOMERIC FLAVIN CONTAINING CYS DECARBOXYLASE FAMILY"/>
    <property type="match status" value="1"/>
</dbReference>
<keyword evidence="3" id="KW-0479">Metal-binding</keyword>
<evidence type="ECO:0000256" key="3">
    <source>
        <dbReference type="HAMAP-Rule" id="MF_02225"/>
    </source>
</evidence>
<dbReference type="Proteomes" id="UP000236173">
    <property type="component" value="Unassembled WGS sequence"/>
</dbReference>
<dbReference type="GO" id="GO:0010181">
    <property type="term" value="F:FMN binding"/>
    <property type="evidence" value="ECO:0007669"/>
    <property type="project" value="UniProtKB-UniRule"/>
</dbReference>
<evidence type="ECO:0000259" key="5">
    <source>
        <dbReference type="Pfam" id="PF02441"/>
    </source>
</evidence>
<comment type="catalytic activity">
    <reaction evidence="3 4">
        <text>N-[(R)-4-phosphopantothenoyl]-L-cysteine + H(+) = (R)-4'-phosphopantetheine + CO2</text>
        <dbReference type="Rhea" id="RHEA:16793"/>
        <dbReference type="ChEBI" id="CHEBI:15378"/>
        <dbReference type="ChEBI" id="CHEBI:16526"/>
        <dbReference type="ChEBI" id="CHEBI:59458"/>
        <dbReference type="ChEBI" id="CHEBI:61723"/>
        <dbReference type="EC" id="4.1.1.36"/>
    </reaction>
</comment>
<gene>
    <name evidence="3 7" type="primary">coaBC</name>
    <name evidence="7" type="ORF">HRbin17_00344</name>
</gene>
<dbReference type="InterPro" id="IPR035929">
    <property type="entry name" value="CoaB-like_sf"/>
</dbReference>
<keyword evidence="3 4" id="KW-0285">Flavoprotein</keyword>
<feature type="domain" description="Flavoprotein" evidence="5">
    <location>
        <begin position="8"/>
        <end position="176"/>
    </location>
</feature>
<protein>
    <recommendedName>
        <fullName evidence="3">Coenzyme A biosynthesis bifunctional protein CoaBC</fullName>
    </recommendedName>
    <alternativeName>
        <fullName evidence="3">DNA/pantothenate metabolism flavoprotein</fullName>
    </alternativeName>
    <alternativeName>
        <fullName evidence="3">Phosphopantothenoylcysteine synthetase/decarboxylase</fullName>
        <shortName evidence="3">PPCS-PPCDC</shortName>
    </alternativeName>
    <domain>
        <recommendedName>
            <fullName evidence="3">Phosphopantothenoylcysteine decarboxylase</fullName>
            <shortName evidence="3">PPC decarboxylase</shortName>
            <shortName evidence="3">PPC-DC</shortName>
            <ecNumber evidence="3">4.1.1.36</ecNumber>
        </recommendedName>
        <alternativeName>
            <fullName evidence="3">CoaC</fullName>
        </alternativeName>
    </domain>
    <domain>
        <recommendedName>
            <fullName evidence="3">Phosphopantothenate--cysteine ligase</fullName>
            <ecNumber evidence="3">6.3.2.5</ecNumber>
        </recommendedName>
        <alternativeName>
            <fullName evidence="3">CoaB</fullName>
        </alternativeName>
        <alternativeName>
            <fullName evidence="3">Phosphopantothenoylcysteine synthetase</fullName>
            <shortName evidence="3">PPC synthetase</shortName>
            <shortName evidence="3">PPC-S</shortName>
        </alternativeName>
    </domain>
</protein>
<evidence type="ECO:0000259" key="6">
    <source>
        <dbReference type="Pfam" id="PF04127"/>
    </source>
</evidence>
<keyword evidence="3 4" id="KW-0436">Ligase</keyword>
<dbReference type="AlphaFoldDB" id="A0A2H5X9I5"/>
<comment type="cofactor">
    <cofactor evidence="3">
        <name>Mg(2+)</name>
        <dbReference type="ChEBI" id="CHEBI:18420"/>
    </cofactor>
</comment>
<dbReference type="GO" id="GO:0015941">
    <property type="term" value="P:pantothenate catabolic process"/>
    <property type="evidence" value="ECO:0007669"/>
    <property type="project" value="InterPro"/>
</dbReference>
<feature type="binding site" evidence="3">
    <location>
        <position position="290"/>
    </location>
    <ligand>
        <name>CTP</name>
        <dbReference type="ChEBI" id="CHEBI:37563"/>
    </ligand>
</feature>
<keyword evidence="2 3" id="KW-0456">Lyase</keyword>
<dbReference type="GO" id="GO:0071513">
    <property type="term" value="C:phosphopantothenoylcysteine decarboxylase complex"/>
    <property type="evidence" value="ECO:0007669"/>
    <property type="project" value="TreeGrafter"/>
</dbReference>
<dbReference type="SUPFAM" id="SSF52507">
    <property type="entry name" value="Homo-oligomeric flavin-containing Cys decarboxylases, HFCD"/>
    <property type="match status" value="1"/>
</dbReference>
<comment type="similarity">
    <text evidence="3 4">In the C-terminal section; belongs to the PPC synthetase family.</text>
</comment>
<accession>A0A2H5X9I5</accession>
<comment type="cofactor">
    <cofactor evidence="3">
        <name>FMN</name>
        <dbReference type="ChEBI" id="CHEBI:58210"/>
    </cofactor>
    <text evidence="3">Binds 1 FMN per subunit.</text>
</comment>
<dbReference type="InterPro" id="IPR005252">
    <property type="entry name" value="CoaBC"/>
</dbReference>
<evidence type="ECO:0000256" key="2">
    <source>
        <dbReference type="ARBA" id="ARBA00023239"/>
    </source>
</evidence>
<name>A0A2H5X9I5_9BACT</name>
<dbReference type="GO" id="GO:0015937">
    <property type="term" value="P:coenzyme A biosynthetic process"/>
    <property type="evidence" value="ECO:0007669"/>
    <property type="project" value="UniProtKB-UniRule"/>
</dbReference>
<dbReference type="NCBIfam" id="TIGR00521">
    <property type="entry name" value="coaBC_dfp"/>
    <property type="match status" value="1"/>
</dbReference>
<proteinExistence type="inferred from homology"/>
<dbReference type="GO" id="GO:0046872">
    <property type="term" value="F:metal ion binding"/>
    <property type="evidence" value="ECO:0007669"/>
    <property type="project" value="UniProtKB-KW"/>
</dbReference>
<dbReference type="EC" id="4.1.1.36" evidence="3"/>
<evidence type="ECO:0000256" key="1">
    <source>
        <dbReference type="ARBA" id="ARBA00022793"/>
    </source>
</evidence>
<keyword evidence="1 3" id="KW-0210">Decarboxylase</keyword>
<dbReference type="Pfam" id="PF04127">
    <property type="entry name" value="DFP"/>
    <property type="match status" value="1"/>
</dbReference>
<dbReference type="InterPro" id="IPR003382">
    <property type="entry name" value="Flavoprotein"/>
</dbReference>
<dbReference type="UniPathway" id="UPA00241">
    <property type="reaction ID" value="UER00353"/>
</dbReference>
<evidence type="ECO:0000313" key="8">
    <source>
        <dbReference type="Proteomes" id="UP000236173"/>
    </source>
</evidence>
<dbReference type="InterPro" id="IPR007085">
    <property type="entry name" value="DNA/pantothenate-metab_flavo_C"/>
</dbReference>
<dbReference type="EC" id="6.3.2.5" evidence="3"/>
<feature type="domain" description="DNA/pantothenate metabolism flavoprotein C-terminal" evidence="6">
    <location>
        <begin position="187"/>
        <end position="397"/>
    </location>
</feature>
<evidence type="ECO:0000256" key="4">
    <source>
        <dbReference type="RuleBase" id="RU364078"/>
    </source>
</evidence>
<dbReference type="SUPFAM" id="SSF102645">
    <property type="entry name" value="CoaB-like"/>
    <property type="match status" value="1"/>
</dbReference>
<evidence type="ECO:0000313" key="7">
    <source>
        <dbReference type="EMBL" id="GBC97849.1"/>
    </source>
</evidence>
<keyword evidence="3" id="KW-0511">Multifunctional enzyme</keyword>
<feature type="binding site" evidence="3">
    <location>
        <begin position="307"/>
        <end position="310"/>
    </location>
    <ligand>
        <name>CTP</name>
        <dbReference type="ChEBI" id="CHEBI:37563"/>
    </ligand>
</feature>
<dbReference type="EMBL" id="BEHT01000003">
    <property type="protein sequence ID" value="GBC97849.1"/>
    <property type="molecule type" value="Genomic_DNA"/>
</dbReference>
<dbReference type="PANTHER" id="PTHR14359:SF6">
    <property type="entry name" value="PHOSPHOPANTOTHENOYLCYSTEINE DECARBOXYLASE"/>
    <property type="match status" value="1"/>
</dbReference>
<comment type="similarity">
    <text evidence="3 4">In the N-terminal section; belongs to the HFCD (homo-oligomeric flavin containing Cys decarboxylase) superfamily.</text>
</comment>